<dbReference type="Proteomes" id="UP000386466">
    <property type="component" value="Unassembled WGS sequence"/>
</dbReference>
<feature type="region of interest" description="Disordered" evidence="1">
    <location>
        <begin position="1"/>
        <end position="37"/>
    </location>
</feature>
<accession>A0A485ME94</accession>
<evidence type="ECO:0000256" key="1">
    <source>
        <dbReference type="SAM" id="MobiDB-lite"/>
    </source>
</evidence>
<evidence type="ECO:0000313" key="3">
    <source>
        <dbReference type="Proteomes" id="UP000386466"/>
    </source>
</evidence>
<keyword evidence="3" id="KW-1185">Reference proteome</keyword>
<reference evidence="2 3" key="1">
    <citation type="submission" date="2019-01" db="EMBL/GenBank/DDBJ databases">
        <authorList>
            <person name="Alioto T."/>
            <person name="Alioto T."/>
        </authorList>
    </citation>
    <scope>NUCLEOTIDE SEQUENCE [LARGE SCALE GENOMIC DNA]</scope>
</reference>
<dbReference type="AlphaFoldDB" id="A0A485ME94"/>
<gene>
    <name evidence="2" type="ORF">LYPA_23C012268</name>
</gene>
<proteinExistence type="predicted"/>
<dbReference type="EMBL" id="CAAGRJ010001340">
    <property type="protein sequence ID" value="VFV19095.1"/>
    <property type="molecule type" value="Genomic_DNA"/>
</dbReference>
<evidence type="ECO:0000313" key="2">
    <source>
        <dbReference type="EMBL" id="VFV19095.1"/>
    </source>
</evidence>
<organism evidence="2 3">
    <name type="scientific">Lynx pardinus</name>
    <name type="common">Iberian lynx</name>
    <name type="synonym">Felis pardina</name>
    <dbReference type="NCBI Taxonomy" id="191816"/>
    <lineage>
        <taxon>Eukaryota</taxon>
        <taxon>Metazoa</taxon>
        <taxon>Chordata</taxon>
        <taxon>Craniata</taxon>
        <taxon>Vertebrata</taxon>
        <taxon>Euteleostomi</taxon>
        <taxon>Mammalia</taxon>
        <taxon>Eutheria</taxon>
        <taxon>Laurasiatheria</taxon>
        <taxon>Carnivora</taxon>
        <taxon>Feliformia</taxon>
        <taxon>Felidae</taxon>
        <taxon>Felinae</taxon>
        <taxon>Lynx</taxon>
    </lineage>
</organism>
<feature type="non-terminal residue" evidence="2">
    <location>
        <position position="72"/>
    </location>
</feature>
<sequence length="72" mass="7260">MPRAEPSSPAPRGFVRGPWGEGAPAGGSRQEQGGAAEETRACSLLSVSVSGNTCTPSAPGFFPIVPIPLRPG</sequence>
<name>A0A485ME94_LYNPA</name>
<protein>
    <submittedName>
        <fullName evidence="2">Uncharacterized protein</fullName>
    </submittedName>
</protein>